<dbReference type="InterPro" id="IPR036865">
    <property type="entry name" value="CRAL-TRIO_dom_sf"/>
</dbReference>
<evidence type="ECO:0000313" key="2">
    <source>
        <dbReference type="EMBL" id="KAF8791866.1"/>
    </source>
</evidence>
<accession>A0A8T0FLT6</accession>
<dbReference type="SUPFAM" id="SSF46938">
    <property type="entry name" value="CRAL/TRIO N-terminal domain"/>
    <property type="match status" value="1"/>
</dbReference>
<dbReference type="InterPro" id="IPR036273">
    <property type="entry name" value="CRAL/TRIO_N_dom_sf"/>
</dbReference>
<organism evidence="2 3">
    <name type="scientific">Argiope bruennichi</name>
    <name type="common">Wasp spider</name>
    <name type="synonym">Aranea bruennichi</name>
    <dbReference type="NCBI Taxonomy" id="94029"/>
    <lineage>
        <taxon>Eukaryota</taxon>
        <taxon>Metazoa</taxon>
        <taxon>Ecdysozoa</taxon>
        <taxon>Arthropoda</taxon>
        <taxon>Chelicerata</taxon>
        <taxon>Arachnida</taxon>
        <taxon>Araneae</taxon>
        <taxon>Araneomorphae</taxon>
        <taxon>Entelegynae</taxon>
        <taxon>Araneoidea</taxon>
        <taxon>Araneidae</taxon>
        <taxon>Argiope</taxon>
    </lineage>
</organism>
<comment type="caution">
    <text evidence="2">The sequence shown here is derived from an EMBL/GenBank/DDBJ whole genome shotgun (WGS) entry which is preliminary data.</text>
</comment>
<dbReference type="CDD" id="cd00170">
    <property type="entry name" value="SEC14"/>
    <property type="match status" value="1"/>
</dbReference>
<dbReference type="PANTHER" id="PTHR23324">
    <property type="entry name" value="SEC14 RELATED PROTEIN"/>
    <property type="match status" value="1"/>
</dbReference>
<dbReference type="EMBL" id="JABXBU010000003">
    <property type="protein sequence ID" value="KAF8791866.1"/>
    <property type="molecule type" value="Genomic_DNA"/>
</dbReference>
<name>A0A8T0FLT6_ARGBR</name>
<reference evidence="2" key="1">
    <citation type="journal article" date="2020" name="bioRxiv">
        <title>Chromosome-level reference genome of the European wasp spider Argiope bruennichi: a resource for studies on range expansion and evolutionary adaptation.</title>
        <authorList>
            <person name="Sheffer M.M."/>
            <person name="Hoppe A."/>
            <person name="Krehenwinkel H."/>
            <person name="Uhl G."/>
            <person name="Kuss A.W."/>
            <person name="Jensen L."/>
            <person name="Jensen C."/>
            <person name="Gillespie R.G."/>
            <person name="Hoff K.J."/>
            <person name="Prost S."/>
        </authorList>
    </citation>
    <scope>NUCLEOTIDE SEQUENCE</scope>
</reference>
<dbReference type="PANTHER" id="PTHR23324:SF83">
    <property type="entry name" value="SEC14-LIKE PROTEIN 2"/>
    <property type="match status" value="1"/>
</dbReference>
<dbReference type="InterPro" id="IPR051064">
    <property type="entry name" value="SEC14/CRAL-TRIO_domain"/>
</dbReference>
<dbReference type="Proteomes" id="UP000807504">
    <property type="component" value="Unassembled WGS sequence"/>
</dbReference>
<evidence type="ECO:0000313" key="3">
    <source>
        <dbReference type="Proteomes" id="UP000807504"/>
    </source>
</evidence>
<dbReference type="AlphaFoldDB" id="A0A8T0FLT6"/>
<keyword evidence="3" id="KW-1185">Reference proteome</keyword>
<dbReference type="InterPro" id="IPR001251">
    <property type="entry name" value="CRAL-TRIO_dom"/>
</dbReference>
<reference evidence="2" key="2">
    <citation type="submission" date="2020-06" db="EMBL/GenBank/DDBJ databases">
        <authorList>
            <person name="Sheffer M."/>
        </authorList>
    </citation>
    <scope>NUCLEOTIDE SEQUENCE</scope>
</reference>
<dbReference type="GO" id="GO:0005737">
    <property type="term" value="C:cytoplasm"/>
    <property type="evidence" value="ECO:0007669"/>
    <property type="project" value="TreeGrafter"/>
</dbReference>
<dbReference type="Gene3D" id="3.40.525.10">
    <property type="entry name" value="CRAL-TRIO lipid binding domain"/>
    <property type="match status" value="1"/>
</dbReference>
<sequence length="304" mass="35049">MNTFTEEEKKVVEELRKRTINDVTPKMLEDVSMFHRFAKARDFNLVEAEAMLRKHIAWRKEMQIDTILTDYEPPEVFLKYVPTSYVCLNKEGCAVRILDTGRIDAKGLWNSTKKMDFAKYCAFCMEYDKDMVFKTGGSKLGKRVFYDIYDFEGMTYANAVNMKSLQNAIYILKMYLDNYPESISVLTVINAPVYFTWIYAAMKPVLPPAVIQKVRIFGTDGWKEVLLEAIDAISSGDLGATKTDPDGNPFCESFIVRGKPIPKSYYIQNRIKQLSLDPDVKKITVMPFSKEEITLETSRRLQKC</sequence>
<dbReference type="PROSITE" id="PS50191">
    <property type="entry name" value="CRAL_TRIO"/>
    <property type="match status" value="1"/>
</dbReference>
<proteinExistence type="predicted"/>
<dbReference type="SUPFAM" id="SSF52087">
    <property type="entry name" value="CRAL/TRIO domain"/>
    <property type="match status" value="1"/>
</dbReference>
<dbReference type="SMART" id="SM00516">
    <property type="entry name" value="SEC14"/>
    <property type="match status" value="1"/>
</dbReference>
<evidence type="ECO:0000259" key="1">
    <source>
        <dbReference type="PROSITE" id="PS50191"/>
    </source>
</evidence>
<feature type="domain" description="CRAL-TRIO" evidence="1">
    <location>
        <begin position="73"/>
        <end position="246"/>
    </location>
</feature>
<protein>
    <submittedName>
        <fullName evidence="2">SEC14-like protein 2 like protein</fullName>
    </submittedName>
</protein>
<dbReference type="Pfam" id="PF00650">
    <property type="entry name" value="CRAL_TRIO"/>
    <property type="match status" value="1"/>
</dbReference>
<gene>
    <name evidence="2" type="ORF">HNY73_003535</name>
</gene>